<evidence type="ECO:0000259" key="5">
    <source>
        <dbReference type="PROSITE" id="PS50977"/>
    </source>
</evidence>
<evidence type="ECO:0000256" key="1">
    <source>
        <dbReference type="ARBA" id="ARBA00023015"/>
    </source>
</evidence>
<keyword evidence="2 4" id="KW-0238">DNA-binding</keyword>
<dbReference type="Pfam" id="PF17918">
    <property type="entry name" value="TetR_C_15"/>
    <property type="match status" value="1"/>
</dbReference>
<accession>A0ABY8F2X5</accession>
<protein>
    <submittedName>
        <fullName evidence="6">TetR/AcrR family transcriptional regulator</fullName>
    </submittedName>
</protein>
<evidence type="ECO:0000313" key="6">
    <source>
        <dbReference type="EMBL" id="WFE88704.1"/>
    </source>
</evidence>
<keyword evidence="1" id="KW-0805">Transcription regulation</keyword>
<dbReference type="PROSITE" id="PS01081">
    <property type="entry name" value="HTH_TETR_1"/>
    <property type="match status" value="1"/>
</dbReference>
<dbReference type="PANTHER" id="PTHR30055">
    <property type="entry name" value="HTH-TYPE TRANSCRIPTIONAL REGULATOR RUTR"/>
    <property type="match status" value="1"/>
</dbReference>
<dbReference type="Pfam" id="PF00440">
    <property type="entry name" value="TetR_N"/>
    <property type="match status" value="1"/>
</dbReference>
<evidence type="ECO:0000256" key="2">
    <source>
        <dbReference type="ARBA" id="ARBA00023125"/>
    </source>
</evidence>
<dbReference type="EMBL" id="CP120863">
    <property type="protein sequence ID" value="WFE88704.1"/>
    <property type="molecule type" value="Genomic_DNA"/>
</dbReference>
<sequence>MPLQSDPQPRRQPKQLRSRMMVETTVEAARQIFAEHGFEAATTNQIADRAGISIGSLYQYFPNKDSLILAVHKKHHEEVLAVVKGAMDRCQFMPLKDAIRQIIVANLDMHMKTPRLHAEFDAWIPARSKLVDQDGFQSEMAQIVLNFLSQRPDVQQGDQLKPAVVVIMNMVRSVLHAAVGSVSDGESREKMLDHLCAGIYGSLNTVVQPVGQDVSVTVPASDGLG</sequence>
<gene>
    <name evidence="6" type="ORF">K1718_21470</name>
</gene>
<evidence type="ECO:0000256" key="3">
    <source>
        <dbReference type="ARBA" id="ARBA00023163"/>
    </source>
</evidence>
<dbReference type="RefSeq" id="WP_265680908.1">
    <property type="nucleotide sequence ID" value="NZ_CP120863.1"/>
</dbReference>
<dbReference type="SUPFAM" id="SSF46689">
    <property type="entry name" value="Homeodomain-like"/>
    <property type="match status" value="1"/>
</dbReference>
<dbReference type="InterPro" id="IPR023772">
    <property type="entry name" value="DNA-bd_HTH_TetR-type_CS"/>
</dbReference>
<proteinExistence type="predicted"/>
<feature type="domain" description="HTH tetR-type" evidence="5">
    <location>
        <begin position="19"/>
        <end position="79"/>
    </location>
</feature>
<organism evidence="6 7">
    <name type="scientific">Roseibium porphyridii</name>
    <dbReference type="NCBI Taxonomy" id="2866279"/>
    <lineage>
        <taxon>Bacteria</taxon>
        <taxon>Pseudomonadati</taxon>
        <taxon>Pseudomonadota</taxon>
        <taxon>Alphaproteobacteria</taxon>
        <taxon>Hyphomicrobiales</taxon>
        <taxon>Stappiaceae</taxon>
        <taxon>Roseibium</taxon>
    </lineage>
</organism>
<evidence type="ECO:0000256" key="4">
    <source>
        <dbReference type="PROSITE-ProRule" id="PRU00335"/>
    </source>
</evidence>
<dbReference type="PANTHER" id="PTHR30055:SF234">
    <property type="entry name" value="HTH-TYPE TRANSCRIPTIONAL REGULATOR BETI"/>
    <property type="match status" value="1"/>
</dbReference>
<dbReference type="Gene3D" id="1.10.357.10">
    <property type="entry name" value="Tetracycline Repressor, domain 2"/>
    <property type="match status" value="1"/>
</dbReference>
<dbReference type="PRINTS" id="PR00455">
    <property type="entry name" value="HTHTETR"/>
</dbReference>
<dbReference type="Proteomes" id="UP001209803">
    <property type="component" value="Chromosome"/>
</dbReference>
<evidence type="ECO:0000313" key="7">
    <source>
        <dbReference type="Proteomes" id="UP001209803"/>
    </source>
</evidence>
<feature type="DNA-binding region" description="H-T-H motif" evidence="4">
    <location>
        <begin position="42"/>
        <end position="61"/>
    </location>
</feature>
<dbReference type="InterPro" id="IPR041669">
    <property type="entry name" value="TetR_C_15"/>
</dbReference>
<dbReference type="PROSITE" id="PS50977">
    <property type="entry name" value="HTH_TETR_2"/>
    <property type="match status" value="1"/>
</dbReference>
<dbReference type="InterPro" id="IPR001647">
    <property type="entry name" value="HTH_TetR"/>
</dbReference>
<name>A0ABY8F2X5_9HYPH</name>
<keyword evidence="7" id="KW-1185">Reference proteome</keyword>
<keyword evidence="3" id="KW-0804">Transcription</keyword>
<reference evidence="6 7" key="1">
    <citation type="submission" date="2023-03" db="EMBL/GenBank/DDBJ databases">
        <title>Roseibium porphyridii sp. nov. and Roseibium rhodosorbium sp. nov. isolated from marine algae, Porphyridium cruentum and Rhodosorus marinus, respectively.</title>
        <authorList>
            <person name="Lee M.W."/>
            <person name="Choi B.J."/>
            <person name="Lee J.K."/>
            <person name="Choi D.G."/>
            <person name="Baek J.H."/>
            <person name="Bayburt H."/>
            <person name="Kim J.M."/>
            <person name="Han D.M."/>
            <person name="Kim K.H."/>
            <person name="Jeon C.O."/>
        </authorList>
    </citation>
    <scope>NUCLEOTIDE SEQUENCE [LARGE SCALE GENOMIC DNA]</scope>
    <source>
        <strain evidence="6 7">KMA01</strain>
    </source>
</reference>
<dbReference type="InterPro" id="IPR009057">
    <property type="entry name" value="Homeodomain-like_sf"/>
</dbReference>
<dbReference type="InterPro" id="IPR050109">
    <property type="entry name" value="HTH-type_TetR-like_transc_reg"/>
</dbReference>